<dbReference type="EMBL" id="UGSP01000001">
    <property type="protein sequence ID" value="SUB23473.1"/>
    <property type="molecule type" value="Genomic_DNA"/>
</dbReference>
<sequence>MKKLATLITLFLTGCGVVGNQTISDETLKEKAAFALSTNANKVVISERKAGIDDIRFIATVGKKKYQCYITTVVVVSSDAVCSGTDGNKSSSCNALEKAAGRCK</sequence>
<protein>
    <recommendedName>
        <fullName evidence="3">Lipoprotein</fullName>
    </recommendedName>
</protein>
<accession>A0A379AQX1</accession>
<dbReference type="PROSITE" id="PS51257">
    <property type="entry name" value="PROKAR_LIPOPROTEIN"/>
    <property type="match status" value="1"/>
</dbReference>
<name>A0A379AQX1_AVIAV</name>
<dbReference type="RefSeq" id="WP_115248856.1">
    <property type="nucleotide sequence ID" value="NZ_JBMMFH010000014.1"/>
</dbReference>
<organism evidence="1 2">
    <name type="scientific">Avibacterium avium</name>
    <name type="common">Pasteurella avium</name>
    <dbReference type="NCBI Taxonomy" id="751"/>
    <lineage>
        <taxon>Bacteria</taxon>
        <taxon>Pseudomonadati</taxon>
        <taxon>Pseudomonadota</taxon>
        <taxon>Gammaproteobacteria</taxon>
        <taxon>Pasteurellales</taxon>
        <taxon>Pasteurellaceae</taxon>
        <taxon>Avibacterium</taxon>
    </lineage>
</organism>
<evidence type="ECO:0000313" key="1">
    <source>
        <dbReference type="EMBL" id="SUB23473.1"/>
    </source>
</evidence>
<dbReference type="Proteomes" id="UP000255098">
    <property type="component" value="Unassembled WGS sequence"/>
</dbReference>
<keyword evidence="2" id="KW-1185">Reference proteome</keyword>
<proteinExistence type="predicted"/>
<evidence type="ECO:0000313" key="2">
    <source>
        <dbReference type="Proteomes" id="UP000255098"/>
    </source>
</evidence>
<dbReference type="GeneID" id="300132698"/>
<dbReference type="AlphaFoldDB" id="A0A379AQX1"/>
<reference evidence="1 2" key="1">
    <citation type="submission" date="2018-06" db="EMBL/GenBank/DDBJ databases">
        <authorList>
            <consortium name="Pathogen Informatics"/>
            <person name="Doyle S."/>
        </authorList>
    </citation>
    <scope>NUCLEOTIDE SEQUENCE [LARGE SCALE GENOMIC DNA]</scope>
    <source>
        <strain evidence="2">NCTC 11297</strain>
    </source>
</reference>
<evidence type="ECO:0008006" key="3">
    <source>
        <dbReference type="Google" id="ProtNLM"/>
    </source>
</evidence>
<gene>
    <name evidence="1" type="ORF">NCTC11297_00478</name>
</gene>